<sequence length="311" mass="34462">MSLNLRQIEVFRAVMSTGSISGASKVLHVSQPAVSRLLSYTETRVGFPLFERIRGRLYATPEAKRLFREVDHVYLGVQRVNEVAHSLAERRQGALHIVSSPSIGHVLIPQAIAQLCEKYTDAKVTFNFLNYAPLQERLLNHQADIGVISTPIDHPNLETKPLGQSPVCCVCPEDHPLTRKPMLSLADLAEYPLIAYDRDTPYGRMVAQMYDRAGLPLRATIEVGSPQSACALVQAGAGVALIDEFSLHNWPNGHLVSRPVSDAPVMMANLAFLRFEPMSQLAQSFVKILRKLMAANGFSLQEDMREGALRH</sequence>
<dbReference type="InterPro" id="IPR036388">
    <property type="entry name" value="WH-like_DNA-bd_sf"/>
</dbReference>
<dbReference type="InterPro" id="IPR037424">
    <property type="entry name" value="NocR_PBP2"/>
</dbReference>
<dbReference type="GO" id="GO:0003700">
    <property type="term" value="F:DNA-binding transcription factor activity"/>
    <property type="evidence" value="ECO:0007669"/>
    <property type="project" value="InterPro"/>
</dbReference>
<keyword evidence="7" id="KW-1185">Reference proteome</keyword>
<dbReference type="SUPFAM" id="SSF53850">
    <property type="entry name" value="Periplasmic binding protein-like II"/>
    <property type="match status" value="1"/>
</dbReference>
<dbReference type="PANTHER" id="PTHR30427">
    <property type="entry name" value="TRANSCRIPTIONAL ACTIVATOR PROTEIN LYSR"/>
    <property type="match status" value="1"/>
</dbReference>
<dbReference type="EMBL" id="CP041636">
    <property type="protein sequence ID" value="QDO97604.1"/>
    <property type="molecule type" value="Genomic_DNA"/>
</dbReference>
<comment type="similarity">
    <text evidence="1">Belongs to the LysR transcriptional regulatory family.</text>
</comment>
<proteinExistence type="inferred from homology"/>
<feature type="domain" description="HTH lysR-type" evidence="5">
    <location>
        <begin position="3"/>
        <end position="60"/>
    </location>
</feature>
<dbReference type="AlphaFoldDB" id="A0A516H1G2"/>
<evidence type="ECO:0000256" key="3">
    <source>
        <dbReference type="ARBA" id="ARBA00023125"/>
    </source>
</evidence>
<dbReference type="CDD" id="cd08415">
    <property type="entry name" value="PBP2_LysR_opines_like"/>
    <property type="match status" value="1"/>
</dbReference>
<dbReference type="SUPFAM" id="SSF46785">
    <property type="entry name" value="Winged helix' DNA-binding domain"/>
    <property type="match status" value="1"/>
</dbReference>
<keyword evidence="3" id="KW-0238">DNA-binding</keyword>
<evidence type="ECO:0000259" key="5">
    <source>
        <dbReference type="PROSITE" id="PS50931"/>
    </source>
</evidence>
<evidence type="ECO:0000256" key="4">
    <source>
        <dbReference type="ARBA" id="ARBA00023163"/>
    </source>
</evidence>
<protein>
    <submittedName>
        <fullName evidence="6">LysR family transcriptional regulator</fullName>
    </submittedName>
</protein>
<evidence type="ECO:0000256" key="2">
    <source>
        <dbReference type="ARBA" id="ARBA00023015"/>
    </source>
</evidence>
<dbReference type="RefSeq" id="WP_144068585.1">
    <property type="nucleotide sequence ID" value="NZ_CP041636.1"/>
</dbReference>
<dbReference type="GO" id="GO:0010628">
    <property type="term" value="P:positive regulation of gene expression"/>
    <property type="evidence" value="ECO:0007669"/>
    <property type="project" value="TreeGrafter"/>
</dbReference>
<dbReference type="Gene3D" id="3.40.190.290">
    <property type="match status" value="1"/>
</dbReference>
<dbReference type="GO" id="GO:0043565">
    <property type="term" value="F:sequence-specific DNA binding"/>
    <property type="evidence" value="ECO:0007669"/>
    <property type="project" value="TreeGrafter"/>
</dbReference>
<dbReference type="InterPro" id="IPR005119">
    <property type="entry name" value="LysR_subst-bd"/>
</dbReference>
<dbReference type="PROSITE" id="PS50931">
    <property type="entry name" value="HTH_LYSR"/>
    <property type="match status" value="1"/>
</dbReference>
<dbReference type="Pfam" id="PF03466">
    <property type="entry name" value="LysR_substrate"/>
    <property type="match status" value="1"/>
</dbReference>
<dbReference type="PANTHER" id="PTHR30427:SF1">
    <property type="entry name" value="TRANSCRIPTIONAL ACTIVATOR PROTEIN LYSR"/>
    <property type="match status" value="1"/>
</dbReference>
<dbReference type="InterPro" id="IPR000847">
    <property type="entry name" value="LysR_HTH_N"/>
</dbReference>
<keyword evidence="2" id="KW-0805">Transcription regulation</keyword>
<keyword evidence="4" id="KW-0804">Transcription</keyword>
<name>A0A516H1G2_9PROT</name>
<dbReference type="InterPro" id="IPR036390">
    <property type="entry name" value="WH_DNA-bd_sf"/>
</dbReference>
<evidence type="ECO:0000313" key="7">
    <source>
        <dbReference type="Proteomes" id="UP000317496"/>
    </source>
</evidence>
<dbReference type="KEGG" id="fer:FNB15_10130"/>
<gene>
    <name evidence="6" type="ORF">FNB15_10130</name>
</gene>
<evidence type="ECO:0000256" key="1">
    <source>
        <dbReference type="ARBA" id="ARBA00009437"/>
    </source>
</evidence>
<dbReference type="OrthoDB" id="8479870at2"/>
<dbReference type="Pfam" id="PF00126">
    <property type="entry name" value="HTH_1"/>
    <property type="match status" value="1"/>
</dbReference>
<reference evidence="6 7" key="1">
    <citation type="submission" date="2019-07" db="EMBL/GenBank/DDBJ databases">
        <title>Genome sequencing for Ferrovibrio sp. K5.</title>
        <authorList>
            <person name="Park S.-J."/>
        </authorList>
    </citation>
    <scope>NUCLEOTIDE SEQUENCE [LARGE SCALE GENOMIC DNA]</scope>
    <source>
        <strain evidence="6 7">K5</strain>
    </source>
</reference>
<evidence type="ECO:0000313" key="6">
    <source>
        <dbReference type="EMBL" id="QDO97604.1"/>
    </source>
</evidence>
<dbReference type="Gene3D" id="1.10.10.10">
    <property type="entry name" value="Winged helix-like DNA-binding domain superfamily/Winged helix DNA-binding domain"/>
    <property type="match status" value="1"/>
</dbReference>
<organism evidence="6 7">
    <name type="scientific">Ferrovibrio terrae</name>
    <dbReference type="NCBI Taxonomy" id="2594003"/>
    <lineage>
        <taxon>Bacteria</taxon>
        <taxon>Pseudomonadati</taxon>
        <taxon>Pseudomonadota</taxon>
        <taxon>Alphaproteobacteria</taxon>
        <taxon>Rhodospirillales</taxon>
        <taxon>Rhodospirillaceae</taxon>
        <taxon>Ferrovibrio</taxon>
    </lineage>
</organism>
<accession>A0A516H1G2</accession>
<dbReference type="Proteomes" id="UP000317496">
    <property type="component" value="Chromosome"/>
</dbReference>